<gene>
    <name evidence="1" type="ORF">CMMCAS07_06440</name>
</gene>
<sequence>MVSGTPDMGASAINIGPYKNDYSGLRVCGWYHSNNRSQRNDPEWIGTGLAVVYAKGATPPARKSSLT</sequence>
<keyword evidence="2" id="KW-1185">Reference proteome</keyword>
<name>A0A251XM67_CLAMM</name>
<comment type="caution">
    <text evidence="1">The sequence shown here is derived from an EMBL/GenBank/DDBJ whole genome shotgun (WGS) entry which is preliminary data.</text>
</comment>
<dbReference type="Proteomes" id="UP000195062">
    <property type="component" value="Unassembled WGS sequence"/>
</dbReference>
<reference evidence="1 2" key="1">
    <citation type="submission" date="2016-08" db="EMBL/GenBank/DDBJ databases">
        <title>Genome sequence of Clavibacter michiganensis subsp. michiganensis strain CASJ007.</title>
        <authorList>
            <person name="Thapa S.P."/>
            <person name="Coaker G."/>
        </authorList>
    </citation>
    <scope>NUCLEOTIDE SEQUENCE [LARGE SCALE GENOMIC DNA]</scope>
    <source>
        <strain evidence="1">CASJ007</strain>
    </source>
</reference>
<evidence type="ECO:0000313" key="2">
    <source>
        <dbReference type="Proteomes" id="UP000195062"/>
    </source>
</evidence>
<proteinExistence type="predicted"/>
<protein>
    <submittedName>
        <fullName evidence="1">Uncharacterized protein</fullName>
    </submittedName>
</protein>
<accession>A0A251XM67</accession>
<evidence type="ECO:0000313" key="1">
    <source>
        <dbReference type="EMBL" id="OUE04565.1"/>
    </source>
</evidence>
<organism evidence="1 2">
    <name type="scientific">Clavibacter michiganensis subsp. michiganensis</name>
    <dbReference type="NCBI Taxonomy" id="33013"/>
    <lineage>
        <taxon>Bacteria</taxon>
        <taxon>Bacillati</taxon>
        <taxon>Actinomycetota</taxon>
        <taxon>Actinomycetes</taxon>
        <taxon>Micrococcales</taxon>
        <taxon>Microbacteriaceae</taxon>
        <taxon>Clavibacter</taxon>
    </lineage>
</organism>
<dbReference type="AlphaFoldDB" id="A0A251XM67"/>
<dbReference type="EMBL" id="MDHH01000001">
    <property type="protein sequence ID" value="OUE04565.1"/>
    <property type="molecule type" value="Genomic_DNA"/>
</dbReference>